<dbReference type="CDD" id="cd11660">
    <property type="entry name" value="SANT_TRF"/>
    <property type="match status" value="1"/>
</dbReference>
<keyword evidence="6" id="KW-1185">Reference proteome</keyword>
<dbReference type="Gene3D" id="1.10.10.60">
    <property type="entry name" value="Homeodomain-like"/>
    <property type="match status" value="1"/>
</dbReference>
<dbReference type="RefSeq" id="XP_021818346.1">
    <property type="nucleotide sequence ID" value="XM_021962654.1"/>
</dbReference>
<dbReference type="GO" id="GO:0003677">
    <property type="term" value="F:DNA binding"/>
    <property type="evidence" value="ECO:0007669"/>
    <property type="project" value="TreeGrafter"/>
</dbReference>
<dbReference type="GO" id="GO:0000785">
    <property type="term" value="C:chromatin"/>
    <property type="evidence" value="ECO:0007669"/>
    <property type="project" value="TreeGrafter"/>
</dbReference>
<organism evidence="6 7">
    <name type="scientific">Prunus avium</name>
    <name type="common">Cherry</name>
    <name type="synonym">Cerasus avium</name>
    <dbReference type="NCBI Taxonomy" id="42229"/>
    <lineage>
        <taxon>Eukaryota</taxon>
        <taxon>Viridiplantae</taxon>
        <taxon>Streptophyta</taxon>
        <taxon>Embryophyta</taxon>
        <taxon>Tracheophyta</taxon>
        <taxon>Spermatophyta</taxon>
        <taxon>Magnoliopsida</taxon>
        <taxon>eudicotyledons</taxon>
        <taxon>Gunneridae</taxon>
        <taxon>Pentapetalae</taxon>
        <taxon>rosids</taxon>
        <taxon>fabids</taxon>
        <taxon>Rosales</taxon>
        <taxon>Rosaceae</taxon>
        <taxon>Amygdaloideae</taxon>
        <taxon>Amygdaleae</taxon>
        <taxon>Prunus</taxon>
    </lineage>
</organism>
<dbReference type="GO" id="GO:0003682">
    <property type="term" value="F:chromatin binding"/>
    <property type="evidence" value="ECO:0007669"/>
    <property type="project" value="TreeGrafter"/>
</dbReference>
<keyword evidence="3" id="KW-0862">Zinc</keyword>
<evidence type="ECO:0000256" key="4">
    <source>
        <dbReference type="ARBA" id="ARBA00023242"/>
    </source>
</evidence>
<evidence type="ECO:0000313" key="6">
    <source>
        <dbReference type="Proteomes" id="UP000515124"/>
    </source>
</evidence>
<feature type="region of interest" description="Disordered" evidence="5">
    <location>
        <begin position="116"/>
        <end position="145"/>
    </location>
</feature>
<dbReference type="InterPro" id="IPR011011">
    <property type="entry name" value="Znf_FYVE_PHD"/>
</dbReference>
<dbReference type="KEGG" id="pavi:110760400"/>
<dbReference type="InterPro" id="IPR009057">
    <property type="entry name" value="Homeodomain-like_sf"/>
</dbReference>
<feature type="compositionally biased region" description="Polar residues" evidence="5">
    <location>
        <begin position="193"/>
        <end position="202"/>
    </location>
</feature>
<dbReference type="GO" id="GO:0005634">
    <property type="term" value="C:nucleus"/>
    <property type="evidence" value="ECO:0007669"/>
    <property type="project" value="TreeGrafter"/>
</dbReference>
<dbReference type="GO" id="GO:0034728">
    <property type="term" value="P:nucleosome organization"/>
    <property type="evidence" value="ECO:0007669"/>
    <property type="project" value="TreeGrafter"/>
</dbReference>
<protein>
    <submittedName>
        <fullName evidence="7">Uncharacterized protein LOC110760400 isoform X1</fullName>
    </submittedName>
</protein>
<dbReference type="GO" id="GO:0140658">
    <property type="term" value="F:ATP-dependent chromatin remodeler activity"/>
    <property type="evidence" value="ECO:0007669"/>
    <property type="project" value="TreeGrafter"/>
</dbReference>
<feature type="region of interest" description="Disordered" evidence="5">
    <location>
        <begin position="181"/>
        <end position="202"/>
    </location>
</feature>
<evidence type="ECO:0000256" key="1">
    <source>
        <dbReference type="ARBA" id="ARBA00022723"/>
    </source>
</evidence>
<dbReference type="GO" id="GO:0016887">
    <property type="term" value="F:ATP hydrolysis activity"/>
    <property type="evidence" value="ECO:0007669"/>
    <property type="project" value="TreeGrafter"/>
</dbReference>
<dbReference type="GeneID" id="110760400"/>
<evidence type="ECO:0000256" key="5">
    <source>
        <dbReference type="SAM" id="MobiDB-lite"/>
    </source>
</evidence>
<dbReference type="SUPFAM" id="SSF57903">
    <property type="entry name" value="FYVE/PHD zinc finger"/>
    <property type="match status" value="1"/>
</dbReference>
<reference evidence="7" key="1">
    <citation type="submission" date="2025-08" db="UniProtKB">
        <authorList>
            <consortium name="RefSeq"/>
        </authorList>
    </citation>
    <scope>IDENTIFICATION</scope>
</reference>
<dbReference type="SUPFAM" id="SSF46689">
    <property type="entry name" value="Homeodomain-like"/>
    <property type="match status" value="1"/>
</dbReference>
<name>A0A6P5SXH1_PRUAV</name>
<proteinExistence type="predicted"/>
<keyword evidence="1" id="KW-0479">Metal-binding</keyword>
<dbReference type="Proteomes" id="UP000515124">
    <property type="component" value="Unplaced"/>
</dbReference>
<evidence type="ECO:0000256" key="3">
    <source>
        <dbReference type="ARBA" id="ARBA00022833"/>
    </source>
</evidence>
<gene>
    <name evidence="7" type="primary">LOC110760400</name>
</gene>
<dbReference type="PANTHER" id="PTHR45623:SF43">
    <property type="entry name" value="OS02G0817000 PROTEIN"/>
    <property type="match status" value="1"/>
</dbReference>
<keyword evidence="4" id="KW-0539">Nucleus</keyword>
<sequence length="968" mass="107816">MSGSKVLLTYKRKRQSRTDPVQGHECHNSLFVAPDDTSLSKPPDLQDHLIDKRSSEHYNRNFAVYHVCFVCCVGGNLKHCGKCLQSYHLQCLDKPHKEKKHIEVSGTRQIPIKTFPTSLDEVPTQRDPYGNKSSGKKVGSSSNANAGALVDDNNVGGRLVSQLVMNSAVITADFVRQKSSSSAAAFERKSSSECDGSSSRLNISNLEDTDSFSRNKLDELGGDSAAQNKLTTPLITFCRRNKRKKDMDESNIQRKSLPMENSCSLITKLNNSVCTNTSSYEETSPENCSVDHEADLKHSREIIDFTYAHAGSAAAGTKILMHEEEQLHDEEKTGSDALQQAGKVLGQSAQSAMDVEVLCMDHLRKSSDTRDSSSEAVTLCKPGKTHALIRDEAQVLSNDDLKATETPHLGRSLPYLDLFVIPTEFLLADSCGTVECNVDLNLSSQKQPDLFAPKTMWDSLDSTSRNNATVLQELSPPEMSAARIERVETHASRLHKDAFEFLEVGDSCKDDDKVSPLFSKEITPKNQCLQLFSEEKTSENFHPVTKQPVAAASIASEQRKILLLGGKNNQPEQESPLLLGLSLPENPLTAGCATNTYFSAFPFLNSVIETREFIRDAALQSSSSHLSSVLRHKHMQDSIASRARAFNERSSFHDKYKPYSTMWSEEELDFLWIGVRRHGRDNWDAMLRDPRLHFSSWRVAWDLAERWEEEQSKLLSGICVPQFKYSIAQGSSLDYHYFLGPKTGIWKENTADEPGLSFGNVDACRGGNAWRRPLFQPAYTCNNGNEHLQRPISYTKRTSHFGFRRAKYDEDEFSILSRSRSMAKGNLLSTNGPTTCVGAKGNLPHWLREAVVAPPVSLTEPTPPSTVSLIAHPDMLNVTHPDFDCQESHFVPRNETRFTMGVFRENNLHPLSTSPLSNYPSGIGLGGLRMANLRRDYSRHGGKQEDLIVIDSDASSEETISDDRSARV</sequence>
<keyword evidence="2" id="KW-0863">Zinc-finger</keyword>
<dbReference type="GO" id="GO:0008270">
    <property type="term" value="F:zinc ion binding"/>
    <property type="evidence" value="ECO:0007669"/>
    <property type="project" value="UniProtKB-KW"/>
</dbReference>
<evidence type="ECO:0000256" key="2">
    <source>
        <dbReference type="ARBA" id="ARBA00022771"/>
    </source>
</evidence>
<feature type="compositionally biased region" description="Low complexity" evidence="5">
    <location>
        <begin position="130"/>
        <end position="145"/>
    </location>
</feature>
<evidence type="ECO:0000313" key="7">
    <source>
        <dbReference type="RefSeq" id="XP_021818346.1"/>
    </source>
</evidence>
<dbReference type="GO" id="GO:0042393">
    <property type="term" value="F:histone binding"/>
    <property type="evidence" value="ECO:0007669"/>
    <property type="project" value="TreeGrafter"/>
</dbReference>
<dbReference type="AlphaFoldDB" id="A0A6P5SXH1"/>
<feature type="region of interest" description="Disordered" evidence="5">
    <location>
        <begin position="1"/>
        <end position="22"/>
    </location>
</feature>
<dbReference type="PANTHER" id="PTHR45623">
    <property type="entry name" value="CHROMODOMAIN-HELICASE-DNA-BINDING PROTEIN 3-RELATED-RELATED"/>
    <property type="match status" value="1"/>
</dbReference>
<accession>A0A6P5SXH1</accession>